<evidence type="ECO:0000313" key="3">
    <source>
        <dbReference type="Proteomes" id="UP001420932"/>
    </source>
</evidence>
<feature type="region of interest" description="Disordered" evidence="1">
    <location>
        <begin position="30"/>
        <end position="55"/>
    </location>
</feature>
<dbReference type="EMBL" id="JBBNAF010000007">
    <property type="protein sequence ID" value="KAK9128732.1"/>
    <property type="molecule type" value="Genomic_DNA"/>
</dbReference>
<name>A0AAP0J9F6_9MAGN</name>
<sequence>MVRVVEPLARKLEPKSDQNPLRFHLPFRSLHLPNSSLPSNSVTPAPHPSHPNHKS</sequence>
<organism evidence="2 3">
    <name type="scientific">Stephania yunnanensis</name>
    <dbReference type="NCBI Taxonomy" id="152371"/>
    <lineage>
        <taxon>Eukaryota</taxon>
        <taxon>Viridiplantae</taxon>
        <taxon>Streptophyta</taxon>
        <taxon>Embryophyta</taxon>
        <taxon>Tracheophyta</taxon>
        <taxon>Spermatophyta</taxon>
        <taxon>Magnoliopsida</taxon>
        <taxon>Ranunculales</taxon>
        <taxon>Menispermaceae</taxon>
        <taxon>Menispermoideae</taxon>
        <taxon>Cissampelideae</taxon>
        <taxon>Stephania</taxon>
    </lineage>
</organism>
<accession>A0AAP0J9F6</accession>
<reference evidence="2 3" key="1">
    <citation type="submission" date="2024-01" db="EMBL/GenBank/DDBJ databases">
        <title>Genome assemblies of Stephania.</title>
        <authorList>
            <person name="Yang L."/>
        </authorList>
    </citation>
    <scope>NUCLEOTIDE SEQUENCE [LARGE SCALE GENOMIC DNA]</scope>
    <source>
        <strain evidence="2">YNDBR</strain>
        <tissue evidence="2">Leaf</tissue>
    </source>
</reference>
<dbReference type="AlphaFoldDB" id="A0AAP0J9F6"/>
<feature type="compositionally biased region" description="Low complexity" evidence="1">
    <location>
        <begin position="30"/>
        <end position="41"/>
    </location>
</feature>
<evidence type="ECO:0000256" key="1">
    <source>
        <dbReference type="SAM" id="MobiDB-lite"/>
    </source>
</evidence>
<gene>
    <name evidence="2" type="ORF">Syun_017529</name>
</gene>
<protein>
    <submittedName>
        <fullName evidence="2">Uncharacterized protein</fullName>
    </submittedName>
</protein>
<dbReference type="Proteomes" id="UP001420932">
    <property type="component" value="Unassembled WGS sequence"/>
</dbReference>
<evidence type="ECO:0000313" key="2">
    <source>
        <dbReference type="EMBL" id="KAK9128732.1"/>
    </source>
</evidence>
<keyword evidence="3" id="KW-1185">Reference proteome</keyword>
<comment type="caution">
    <text evidence="2">The sequence shown here is derived from an EMBL/GenBank/DDBJ whole genome shotgun (WGS) entry which is preliminary data.</text>
</comment>
<proteinExistence type="predicted"/>